<dbReference type="SUPFAM" id="SSF53335">
    <property type="entry name" value="S-adenosyl-L-methionine-dependent methyltransferases"/>
    <property type="match status" value="1"/>
</dbReference>
<dbReference type="GeneID" id="113870797"/>
<feature type="domain" description="Methyltransferase type 11" evidence="2">
    <location>
        <begin position="155"/>
        <end position="195"/>
    </location>
</feature>
<keyword evidence="1" id="KW-1133">Transmembrane helix</keyword>
<dbReference type="RefSeq" id="XP_027363063.1">
    <property type="nucleotide sequence ID" value="XM_027507262.1"/>
</dbReference>
<keyword evidence="1" id="KW-0472">Membrane</keyword>
<evidence type="ECO:0000256" key="1">
    <source>
        <dbReference type="SAM" id="Phobius"/>
    </source>
</evidence>
<keyword evidence="1" id="KW-0812">Transmembrane</keyword>
<accession>A0A8B8M515</accession>
<keyword evidence="4" id="KW-1185">Reference proteome</keyword>
<feature type="domain" description="DUF7870" evidence="3">
    <location>
        <begin position="381"/>
        <end position="465"/>
    </location>
</feature>
<evidence type="ECO:0000259" key="3">
    <source>
        <dbReference type="Pfam" id="PF25276"/>
    </source>
</evidence>
<evidence type="ECO:0000313" key="5">
    <source>
        <dbReference type="RefSeq" id="XP_027363063.1"/>
    </source>
</evidence>
<name>A0A8B8M515_ABRPR</name>
<gene>
    <name evidence="5" type="primary">LOC113870797</name>
</gene>
<reference evidence="5" key="2">
    <citation type="submission" date="2025-08" db="UniProtKB">
        <authorList>
            <consortium name="RefSeq"/>
        </authorList>
    </citation>
    <scope>IDENTIFICATION</scope>
    <source>
        <tissue evidence="5">Young leaves</tissue>
    </source>
</reference>
<dbReference type="PANTHER" id="PTHR47291">
    <property type="entry name" value="PEPTIDE UPSTREAM PROTEIN"/>
    <property type="match status" value="1"/>
</dbReference>
<sequence>MDSKHSKFHALSGSIAKHVFFRVLFLVSAVSIVSLIRVIPTIDLGSLTPNTYVDCVEDSDSDNVTVTPGSYLFQSRILNTFWGSFDNITCKKHINLTSIVVTELMGQRLLNRGAKSLCLGEGSPMAVSTMQRLGFSSVSGVHKDPFVSFNQRKIVCHLEYNDGSFDFVFSKDVDKVSVPALMVLEVERILKPGGIGALLVSSTDFSATPVSSLLRFSSVVHVGYVNELSLVVFKKRFENENTSSLFYHHGLPADCASVTFTKPLVELMEPLVEERPLLEFEKRISYLPKFVDVSSRKRLVYIDIGVGELMDANVTDWFPPYYPIDQKAFSVYFVHYNASVLLSYVKGPRVTFVYHPGLAQKAEANKGVDRDIDPFLGENEFDFLVWFKETVQYADFVVLKMNAGQVEMKFLRDIFESGAVCYVDEMFLSCSDSGDGISESMNRRKHCMDIYMGLRNNGVYVHQLWDTRLHQEPQVSYVQ</sequence>
<dbReference type="PANTHER" id="PTHR47291:SF4">
    <property type="entry name" value="UPSTREAM ORF PROTEIN, PUTATIVE-RELATED"/>
    <property type="match status" value="1"/>
</dbReference>
<dbReference type="InterPro" id="IPR057192">
    <property type="entry name" value="DUF7870"/>
</dbReference>
<dbReference type="InterPro" id="IPR013216">
    <property type="entry name" value="Methyltransf_11"/>
</dbReference>
<dbReference type="Pfam" id="PF08241">
    <property type="entry name" value="Methyltransf_11"/>
    <property type="match status" value="1"/>
</dbReference>
<dbReference type="Gene3D" id="3.40.50.150">
    <property type="entry name" value="Vaccinia Virus protein VP39"/>
    <property type="match status" value="1"/>
</dbReference>
<protein>
    <submittedName>
        <fullName evidence="5">Uncharacterized protein LOC113870797</fullName>
    </submittedName>
</protein>
<dbReference type="Proteomes" id="UP000694853">
    <property type="component" value="Unplaced"/>
</dbReference>
<evidence type="ECO:0000313" key="4">
    <source>
        <dbReference type="Proteomes" id="UP000694853"/>
    </source>
</evidence>
<dbReference type="OrthoDB" id="1076011at2759"/>
<dbReference type="KEGG" id="aprc:113870797"/>
<proteinExistence type="predicted"/>
<reference evidence="4" key="1">
    <citation type="journal article" date="2019" name="Toxins">
        <title>Detection of Abrin-Like and Prepropulchellin-Like Toxin Genes and Transcripts Using Whole Genome Sequencing and Full-Length Transcript Sequencing of Abrus precatorius.</title>
        <authorList>
            <person name="Hovde B.T."/>
            <person name="Daligault H.E."/>
            <person name="Hanschen E.R."/>
            <person name="Kunde Y.A."/>
            <person name="Johnson M.B."/>
            <person name="Starkenburg S.R."/>
            <person name="Johnson S.L."/>
        </authorList>
    </citation>
    <scope>NUCLEOTIDE SEQUENCE [LARGE SCALE GENOMIC DNA]</scope>
</reference>
<dbReference type="Pfam" id="PF25276">
    <property type="entry name" value="DUF7870"/>
    <property type="match status" value="1"/>
</dbReference>
<organism evidence="4 5">
    <name type="scientific">Abrus precatorius</name>
    <name type="common">Indian licorice</name>
    <name type="synonym">Glycine abrus</name>
    <dbReference type="NCBI Taxonomy" id="3816"/>
    <lineage>
        <taxon>Eukaryota</taxon>
        <taxon>Viridiplantae</taxon>
        <taxon>Streptophyta</taxon>
        <taxon>Embryophyta</taxon>
        <taxon>Tracheophyta</taxon>
        <taxon>Spermatophyta</taxon>
        <taxon>Magnoliopsida</taxon>
        <taxon>eudicotyledons</taxon>
        <taxon>Gunneridae</taxon>
        <taxon>Pentapetalae</taxon>
        <taxon>rosids</taxon>
        <taxon>fabids</taxon>
        <taxon>Fabales</taxon>
        <taxon>Fabaceae</taxon>
        <taxon>Papilionoideae</taxon>
        <taxon>50 kb inversion clade</taxon>
        <taxon>NPAAA clade</taxon>
        <taxon>indigoferoid/millettioid clade</taxon>
        <taxon>Abreae</taxon>
        <taxon>Abrus</taxon>
    </lineage>
</organism>
<dbReference type="AlphaFoldDB" id="A0A8B8M515"/>
<evidence type="ECO:0000259" key="2">
    <source>
        <dbReference type="Pfam" id="PF08241"/>
    </source>
</evidence>
<feature type="transmembrane region" description="Helical" evidence="1">
    <location>
        <begin position="20"/>
        <end position="39"/>
    </location>
</feature>
<dbReference type="GO" id="GO:0008757">
    <property type="term" value="F:S-adenosylmethionine-dependent methyltransferase activity"/>
    <property type="evidence" value="ECO:0007669"/>
    <property type="project" value="InterPro"/>
</dbReference>
<dbReference type="InterPro" id="IPR029063">
    <property type="entry name" value="SAM-dependent_MTases_sf"/>
</dbReference>